<comment type="caution">
    <text evidence="1">The sequence shown here is derived from an EMBL/GenBank/DDBJ whole genome shotgun (WGS) entry which is preliminary data.</text>
</comment>
<evidence type="ECO:0000313" key="2">
    <source>
        <dbReference type="Proteomes" id="UP001145742"/>
    </source>
</evidence>
<protein>
    <recommendedName>
        <fullName evidence="3">Rna-directed dna polymerase from mobile element jockey-like</fullName>
    </recommendedName>
</protein>
<dbReference type="EMBL" id="WHWB01033792">
    <property type="protein sequence ID" value="KAJ7416864.1"/>
    <property type="molecule type" value="Genomic_DNA"/>
</dbReference>
<keyword evidence="2" id="KW-1185">Reference proteome</keyword>
<dbReference type="PANTHER" id="PTHR33332">
    <property type="entry name" value="REVERSE TRANSCRIPTASE DOMAIN-CONTAINING PROTEIN"/>
    <property type="match status" value="1"/>
</dbReference>
<dbReference type="PRINTS" id="PR01345">
    <property type="entry name" value="CERVTRCPTASE"/>
</dbReference>
<evidence type="ECO:0008006" key="3">
    <source>
        <dbReference type="Google" id="ProtNLM"/>
    </source>
</evidence>
<sequence length="199" mass="22768">MEFILGKRDILHRTHQSISVSIKEFVIVNSFLGIITLKSENGLPNIIEMPRLKHSPLKQSWEEWTVPQRLTALQKDLKRLERWAEKKCLKFNQGKCRVLHLGKNNFMHQHSLGVNVLESSSAEKDSGVLADHQLSVRQQCALVAKKANGIPGCIRKSIVSRLRKVVLTLYIALVRPHLECCVQFWAPQYKPDMGLLEQV</sequence>
<organism evidence="1 2">
    <name type="scientific">Willisornis vidua</name>
    <name type="common">Xingu scale-backed antbird</name>
    <dbReference type="NCBI Taxonomy" id="1566151"/>
    <lineage>
        <taxon>Eukaryota</taxon>
        <taxon>Metazoa</taxon>
        <taxon>Chordata</taxon>
        <taxon>Craniata</taxon>
        <taxon>Vertebrata</taxon>
        <taxon>Euteleostomi</taxon>
        <taxon>Archelosauria</taxon>
        <taxon>Archosauria</taxon>
        <taxon>Dinosauria</taxon>
        <taxon>Saurischia</taxon>
        <taxon>Theropoda</taxon>
        <taxon>Coelurosauria</taxon>
        <taxon>Aves</taxon>
        <taxon>Neognathae</taxon>
        <taxon>Neoaves</taxon>
        <taxon>Telluraves</taxon>
        <taxon>Australaves</taxon>
        <taxon>Passeriformes</taxon>
        <taxon>Thamnophilidae</taxon>
        <taxon>Willisornis</taxon>
    </lineage>
</organism>
<gene>
    <name evidence="1" type="ORF">WISP_68076</name>
</gene>
<evidence type="ECO:0000313" key="1">
    <source>
        <dbReference type="EMBL" id="KAJ7416864.1"/>
    </source>
</evidence>
<name>A0ABQ9D8B1_9PASS</name>
<reference evidence="1" key="1">
    <citation type="submission" date="2019-10" db="EMBL/GenBank/DDBJ databases">
        <authorList>
            <person name="Soares A.E.R."/>
            <person name="Aleixo A."/>
            <person name="Schneider P."/>
            <person name="Miyaki C.Y."/>
            <person name="Schneider M.P."/>
            <person name="Mello C."/>
            <person name="Vasconcelos A.T.R."/>
        </authorList>
    </citation>
    <scope>NUCLEOTIDE SEQUENCE</scope>
    <source>
        <tissue evidence="1">Muscle</tissue>
    </source>
</reference>
<proteinExistence type="predicted"/>
<accession>A0ABQ9D8B1</accession>
<dbReference type="Proteomes" id="UP001145742">
    <property type="component" value="Unassembled WGS sequence"/>
</dbReference>